<reference evidence="1 2" key="1">
    <citation type="submission" date="2020-04" db="EMBL/GenBank/DDBJ databases">
        <authorList>
            <person name="Hitch T.C.A."/>
            <person name="Wylensek D."/>
            <person name="Clavel T."/>
        </authorList>
    </citation>
    <scope>NUCLEOTIDE SEQUENCE [LARGE SCALE GENOMIC DNA]</scope>
    <source>
        <strain evidence="1 2">WB01_D5_05</strain>
    </source>
</reference>
<dbReference type="Proteomes" id="UP000561326">
    <property type="component" value="Unassembled WGS sequence"/>
</dbReference>
<protein>
    <submittedName>
        <fullName evidence="1">Class I SAM-dependent methyltransferase</fullName>
    </submittedName>
</protein>
<dbReference type="RefSeq" id="WP_168975242.1">
    <property type="nucleotide sequence ID" value="NZ_JABAGO010000017.1"/>
</dbReference>
<accession>A0A848CWD6</accession>
<dbReference type="GO" id="GO:0032259">
    <property type="term" value="P:methylation"/>
    <property type="evidence" value="ECO:0007669"/>
    <property type="project" value="UniProtKB-KW"/>
</dbReference>
<dbReference type="AlphaFoldDB" id="A0A848CWD6"/>
<dbReference type="Gene3D" id="3.40.50.150">
    <property type="entry name" value="Vaccinia Virus protein VP39"/>
    <property type="match status" value="1"/>
</dbReference>
<dbReference type="InterPro" id="IPR029063">
    <property type="entry name" value="SAM-dependent_MTases_sf"/>
</dbReference>
<evidence type="ECO:0000313" key="1">
    <source>
        <dbReference type="EMBL" id="NME98749.1"/>
    </source>
</evidence>
<comment type="caution">
    <text evidence="1">The sequence shown here is derived from an EMBL/GenBank/DDBJ whole genome shotgun (WGS) entry which is preliminary data.</text>
</comment>
<name>A0A848CWD6_ANEAE</name>
<sequence>MNQKCKICGSDTREFLDKQFNVTYYHCGICEFISKDEATIVSPEDEKAEYDLHNNSYDDEGYLNMFRQFYDRSIKDFANGGHAALDFGSGPEPVFARLLSEEYGYHTDVYDLYYSPIKVYEGKEYDLITSTEVVEHLKEPMEYFRLFKDLLKENGLLAIMTLFHPRDDEKFCAWYYRRDKTHISFYTPKTMVYIAKELQMQVRYIDEKRYCSFGFDELRKFR</sequence>
<dbReference type="GO" id="GO:0008168">
    <property type="term" value="F:methyltransferase activity"/>
    <property type="evidence" value="ECO:0007669"/>
    <property type="project" value="UniProtKB-KW"/>
</dbReference>
<dbReference type="SUPFAM" id="SSF53335">
    <property type="entry name" value="S-adenosyl-L-methionine-dependent methyltransferases"/>
    <property type="match status" value="1"/>
</dbReference>
<keyword evidence="1" id="KW-0808">Transferase</keyword>
<gene>
    <name evidence="1" type="ORF">HF838_10805</name>
</gene>
<proteinExistence type="predicted"/>
<keyword evidence="1" id="KW-0489">Methyltransferase</keyword>
<dbReference type="Pfam" id="PF13489">
    <property type="entry name" value="Methyltransf_23"/>
    <property type="match status" value="1"/>
</dbReference>
<dbReference type="EMBL" id="JABAGO010000017">
    <property type="protein sequence ID" value="NME98749.1"/>
    <property type="molecule type" value="Genomic_DNA"/>
</dbReference>
<evidence type="ECO:0000313" key="2">
    <source>
        <dbReference type="Proteomes" id="UP000561326"/>
    </source>
</evidence>
<organism evidence="1 2">
    <name type="scientific">Aneurinibacillus aneurinilyticus</name>
    <name type="common">Bacillus aneurinolyticus</name>
    <dbReference type="NCBI Taxonomy" id="1391"/>
    <lineage>
        <taxon>Bacteria</taxon>
        <taxon>Bacillati</taxon>
        <taxon>Bacillota</taxon>
        <taxon>Bacilli</taxon>
        <taxon>Bacillales</taxon>
        <taxon>Paenibacillaceae</taxon>
        <taxon>Aneurinibacillus group</taxon>
        <taxon>Aneurinibacillus</taxon>
    </lineage>
</organism>